<sequence>MRPSNSPPSPLRPLIASLVAALLVGTLAGCAGSGKRAAKPDTEPTLKSLAGRKVEVAPDKGIEGSEEKAIAAYRKFLEVAPSAPQRAEAMKRLGDLEMDSVDRRLADGKEGAGTQLPSGAPDYRAAIARYQAYLLAYPKAQGNDRVLYQLARAQEQGGELEAALRTLDRLVVEYPQTALRDEAQFRRGELLFTTRDYARAQQAYTLVLKGEAGNRYRDRALYMQGWSLFKQGQLEEGLKSFFGVLDIKVADLGPAAEAEGGLDALPGLSRADRELVEDTFRVTSLSLANLQGAESIPPYIDSPARKRYEFRVYQQLGELYIKQDRTKDAADTFGAFARRQPLHAQAPVLQARVIEIYQAQGFATLALEAKKDYVSRYGVDGEFRRANPQGWSKAQPLVKTHLAELARHYHATAQKSHAKADVQEAVRWYRSYLVSFPNEPEAATSNFLLAELLFEDKQFLEAATEYEKSAYGYPRHAKSADAGYAALLAYAAQEKQTAAAELPALQKTGVESALRFAKANPTDPRTGSVLTNAAERLYALKDGEGAATVARQVLALAPPAAPAQKRVAWTVLAHTAFERGAFAEAEKSYAEVLALTPEKDAGRNELVERLAASVYKQGEQARAEGKARDAVDHFARIASVAPASAVRATAQYDAAAALIGLKDWDGAARTLEDFRQRYPNHALKDEVGPKLALVYLEQGNWSQAAGEFERVAATSKDPRLARESLWQAAELHEKASLKSGSRAAATKAWERYLKQYPQPFEPALEARSHMARLAKLDGNAARELALQKEIFQADQGAGSARTPRSRTLGATAALAMAAPAFDEYRKVALVEPLAKNLKLKKARMEEVLKAYAVAADYGVAEVTTASTYQTAAVYQDFGKALLTSQRPKKLSKVELEQYDVLLEEQAFPFEEKAIELHETNARRAAEGVYDPWVRSSFKALAVLRPVRYGKAERSEGVIDAIR</sequence>
<dbReference type="SUPFAM" id="SSF48452">
    <property type="entry name" value="TPR-like"/>
    <property type="match status" value="4"/>
</dbReference>
<reference evidence="6 7" key="1">
    <citation type="submission" date="2019-02" db="EMBL/GenBank/DDBJ databases">
        <title>Genomic Encyclopedia of Type Strains, Phase IV (KMG-IV): sequencing the most valuable type-strain genomes for metagenomic binning, comparative biology and taxonomic classification.</title>
        <authorList>
            <person name="Goeker M."/>
        </authorList>
    </citation>
    <scope>NUCLEOTIDE SEQUENCE [LARGE SCALE GENOMIC DNA]</scope>
    <source>
        <strain evidence="6 7">DSM 19570</strain>
    </source>
</reference>
<dbReference type="PROSITE" id="PS51257">
    <property type="entry name" value="PROKAR_LIPOPROTEIN"/>
    <property type="match status" value="1"/>
</dbReference>
<protein>
    <submittedName>
        <fullName evidence="6">Tetratricopeptide repeat protein</fullName>
    </submittedName>
</protein>
<comment type="caution">
    <text evidence="6">The sequence shown here is derived from an EMBL/GenBank/DDBJ whole genome shotgun (WGS) entry which is preliminary data.</text>
</comment>
<dbReference type="InterPro" id="IPR011990">
    <property type="entry name" value="TPR-like_helical_dom_sf"/>
</dbReference>
<dbReference type="Gene3D" id="1.25.40.10">
    <property type="entry name" value="Tetratricopeptide repeat domain"/>
    <property type="match status" value="6"/>
</dbReference>
<evidence type="ECO:0000313" key="6">
    <source>
        <dbReference type="EMBL" id="RZU02795.1"/>
    </source>
</evidence>
<dbReference type="EMBL" id="SHKP01000004">
    <property type="protein sequence ID" value="RZU02795.1"/>
    <property type="molecule type" value="Genomic_DNA"/>
</dbReference>
<feature type="domain" description="Outer membrane lipoprotein BamD-like" evidence="5">
    <location>
        <begin position="612"/>
        <end position="732"/>
    </location>
</feature>
<gene>
    <name evidence="6" type="ORF">EV670_0824</name>
</gene>
<dbReference type="OrthoDB" id="9806825at2"/>
<accession>A0A4Q7W1S0</accession>
<keyword evidence="3 4" id="KW-0802">TPR repeat</keyword>
<evidence type="ECO:0000256" key="4">
    <source>
        <dbReference type="PROSITE-ProRule" id="PRU00339"/>
    </source>
</evidence>
<dbReference type="Pfam" id="PF13432">
    <property type="entry name" value="TPR_16"/>
    <property type="match status" value="1"/>
</dbReference>
<dbReference type="AlphaFoldDB" id="A0A4Q7W1S0"/>
<dbReference type="InterPro" id="IPR019734">
    <property type="entry name" value="TPR_rpt"/>
</dbReference>
<feature type="repeat" description="TPR" evidence="4">
    <location>
        <begin position="566"/>
        <end position="599"/>
    </location>
</feature>
<evidence type="ECO:0000259" key="5">
    <source>
        <dbReference type="Pfam" id="PF13525"/>
    </source>
</evidence>
<dbReference type="InterPro" id="IPR051012">
    <property type="entry name" value="CellSynth/LPSAsmb/PSIAsmb"/>
</dbReference>
<keyword evidence="7" id="KW-1185">Reference proteome</keyword>
<proteinExistence type="predicted"/>
<evidence type="ECO:0000256" key="1">
    <source>
        <dbReference type="ARBA" id="ARBA00022729"/>
    </source>
</evidence>
<dbReference type="InterPro" id="IPR039565">
    <property type="entry name" value="BamD-like"/>
</dbReference>
<evidence type="ECO:0000313" key="7">
    <source>
        <dbReference type="Proteomes" id="UP000293671"/>
    </source>
</evidence>
<keyword evidence="1" id="KW-0732">Signal</keyword>
<name>A0A4Q7W1S0_9BURK</name>
<dbReference type="PROSITE" id="PS50005">
    <property type="entry name" value="TPR"/>
    <property type="match status" value="1"/>
</dbReference>
<keyword evidence="2" id="KW-0677">Repeat</keyword>
<dbReference type="PANTHER" id="PTHR45586:SF1">
    <property type="entry name" value="LIPOPOLYSACCHARIDE ASSEMBLY PROTEIN B"/>
    <property type="match status" value="1"/>
</dbReference>
<dbReference type="PANTHER" id="PTHR45586">
    <property type="entry name" value="TPR REPEAT-CONTAINING PROTEIN PA4667"/>
    <property type="match status" value="1"/>
</dbReference>
<evidence type="ECO:0000256" key="3">
    <source>
        <dbReference type="ARBA" id="ARBA00022803"/>
    </source>
</evidence>
<evidence type="ECO:0000256" key="2">
    <source>
        <dbReference type="ARBA" id="ARBA00022737"/>
    </source>
</evidence>
<dbReference type="Pfam" id="PF13174">
    <property type="entry name" value="TPR_6"/>
    <property type="match status" value="1"/>
</dbReference>
<dbReference type="SMART" id="SM00028">
    <property type="entry name" value="TPR"/>
    <property type="match status" value="7"/>
</dbReference>
<organism evidence="6 7">
    <name type="scientific">Rivibacter subsaxonicus</name>
    <dbReference type="NCBI Taxonomy" id="457575"/>
    <lineage>
        <taxon>Bacteria</taxon>
        <taxon>Pseudomonadati</taxon>
        <taxon>Pseudomonadota</taxon>
        <taxon>Betaproteobacteria</taxon>
        <taxon>Burkholderiales</taxon>
        <taxon>Rivibacter</taxon>
    </lineage>
</organism>
<dbReference type="Pfam" id="PF13525">
    <property type="entry name" value="YfiO"/>
    <property type="match status" value="1"/>
</dbReference>
<dbReference type="Proteomes" id="UP000293671">
    <property type="component" value="Unassembled WGS sequence"/>
</dbReference>